<dbReference type="OMA" id="KIFQWAA"/>
<dbReference type="Gene3D" id="3.40.50.12780">
    <property type="entry name" value="N-terminal domain of ligase-like"/>
    <property type="match status" value="1"/>
</dbReference>
<comment type="similarity">
    <text evidence="1">Belongs to the ATP-dependent AMP-binding enzyme family.</text>
</comment>
<dbReference type="PANTHER" id="PTHR43272">
    <property type="entry name" value="LONG-CHAIN-FATTY-ACID--COA LIGASE"/>
    <property type="match status" value="1"/>
</dbReference>
<dbReference type="InterPro" id="IPR000873">
    <property type="entry name" value="AMP-dep_synth/lig_dom"/>
</dbReference>
<keyword evidence="3" id="KW-0547">Nucleotide-binding</keyword>
<dbReference type="VEuPathDB" id="FungiDB:AMAG_03052"/>
<dbReference type="InterPro" id="IPR042099">
    <property type="entry name" value="ANL_N_sf"/>
</dbReference>
<organism evidence="7 8">
    <name type="scientific">Allomyces macrogynus (strain ATCC 38327)</name>
    <name type="common">Allomyces javanicus var. macrogynus</name>
    <dbReference type="NCBI Taxonomy" id="578462"/>
    <lineage>
        <taxon>Eukaryota</taxon>
        <taxon>Fungi</taxon>
        <taxon>Fungi incertae sedis</taxon>
        <taxon>Blastocladiomycota</taxon>
        <taxon>Blastocladiomycetes</taxon>
        <taxon>Blastocladiales</taxon>
        <taxon>Blastocladiaceae</taxon>
        <taxon>Allomyces</taxon>
    </lineage>
</organism>
<comment type="catalytic activity">
    <reaction evidence="5">
        <text>a long-chain fatty acid + ATP + CoA = a long-chain fatty acyl-CoA + AMP + diphosphate</text>
        <dbReference type="Rhea" id="RHEA:15421"/>
        <dbReference type="ChEBI" id="CHEBI:30616"/>
        <dbReference type="ChEBI" id="CHEBI:33019"/>
        <dbReference type="ChEBI" id="CHEBI:57287"/>
        <dbReference type="ChEBI" id="CHEBI:57560"/>
        <dbReference type="ChEBI" id="CHEBI:83139"/>
        <dbReference type="ChEBI" id="CHEBI:456215"/>
        <dbReference type="EC" id="6.2.1.3"/>
    </reaction>
</comment>
<dbReference type="Proteomes" id="UP000054350">
    <property type="component" value="Unassembled WGS sequence"/>
</dbReference>
<keyword evidence="2" id="KW-0436">Ligase</keyword>
<dbReference type="GO" id="GO:0005783">
    <property type="term" value="C:endoplasmic reticulum"/>
    <property type="evidence" value="ECO:0007669"/>
    <property type="project" value="TreeGrafter"/>
</dbReference>
<dbReference type="PROSITE" id="PS00455">
    <property type="entry name" value="AMP_BINDING"/>
    <property type="match status" value="1"/>
</dbReference>
<dbReference type="PANTHER" id="PTHR43272:SF83">
    <property type="entry name" value="ACYL-COA SYNTHETASE LONG-CHAIN, ISOFORM J"/>
    <property type="match status" value="1"/>
</dbReference>
<gene>
    <name evidence="7" type="ORF">AMAG_03052</name>
</gene>
<dbReference type="eggNOG" id="KOG1180">
    <property type="taxonomic scope" value="Eukaryota"/>
</dbReference>
<sequence>MSTDFFLKPGASSCTVELHEPRELADGVEQSNRFRHKVAEHALLHTPEPDVLTVHDVVMRSARVFGDSPAMGYRKVIRVIEESKEITRIVNGHETKETKLWKYFELGPYQWISYKELLADIKLVAGGLANLGYTAGDKACLYLPTSPEWQMFAHGCFAQSMAITTAYDTLGPEGLLWALNEPEIPLVFTHVDLFPTLTKVIGQNSTVRHVVYKGEAKPQALADLAAAAGEGRLTILSYDDLKARGKLHPCEMRPPSKDDLCCIMYTSGSTGNPKGVVLTHANIIAAMAGVDGVIPGLLNFGDRYLAMLPLSHVLEFVVESYCLLKGIILGYGSPRTLTDASVRNCLGDIRELKPTVMAGVPAVWDTIKKGILAKVATMSPFVQNLFWAMYKVKAIANSTSLPLGLAWLADTIVFNKIKDQTGGCLKIALSGGAPISEDTQQFLSTILCPIVQGYGMTEGSAMACLYTNYNRGFATKQVGAPVGCLELKFVDVPEMDYKSRVAGQPPQGEIWVRGPSVTKGYFKRVEETREAFTDDGWLKTGDVGRLNADGTVSIVDRRKNLVKLANGEYVALEKLESIYAGCKFVGKICLFADSYRYYPVAIVQPLPAAIETEARKRGIQFDSWEQLCHNEEIRDAILAELKNVAKANRLAHAEVVQAVVLADEEWTPESGMLTAAMKLKRRDILAHFKAEIEKVYQ</sequence>
<keyword evidence="8" id="KW-1185">Reference proteome</keyword>
<evidence type="ECO:0000259" key="6">
    <source>
        <dbReference type="Pfam" id="PF00501"/>
    </source>
</evidence>
<evidence type="ECO:0000256" key="4">
    <source>
        <dbReference type="ARBA" id="ARBA00022840"/>
    </source>
</evidence>
<dbReference type="GO" id="GO:0035336">
    <property type="term" value="P:long-chain fatty-acyl-CoA metabolic process"/>
    <property type="evidence" value="ECO:0007669"/>
    <property type="project" value="TreeGrafter"/>
</dbReference>
<evidence type="ECO:0000256" key="2">
    <source>
        <dbReference type="ARBA" id="ARBA00022598"/>
    </source>
</evidence>
<dbReference type="Pfam" id="PF00501">
    <property type="entry name" value="AMP-binding"/>
    <property type="match status" value="1"/>
</dbReference>
<evidence type="ECO:0000256" key="1">
    <source>
        <dbReference type="ARBA" id="ARBA00006432"/>
    </source>
</evidence>
<reference evidence="8" key="2">
    <citation type="submission" date="2009-11" db="EMBL/GenBank/DDBJ databases">
        <title>The Genome Sequence of Allomyces macrogynus strain ATCC 38327.</title>
        <authorList>
            <consortium name="The Broad Institute Genome Sequencing Platform"/>
            <person name="Russ C."/>
            <person name="Cuomo C."/>
            <person name="Shea T."/>
            <person name="Young S.K."/>
            <person name="Zeng Q."/>
            <person name="Koehrsen M."/>
            <person name="Haas B."/>
            <person name="Borodovsky M."/>
            <person name="Guigo R."/>
            <person name="Alvarado L."/>
            <person name="Berlin A."/>
            <person name="Borenstein D."/>
            <person name="Chen Z."/>
            <person name="Engels R."/>
            <person name="Freedman E."/>
            <person name="Gellesch M."/>
            <person name="Goldberg J."/>
            <person name="Griggs A."/>
            <person name="Gujja S."/>
            <person name="Heiman D."/>
            <person name="Hepburn T."/>
            <person name="Howarth C."/>
            <person name="Jen D."/>
            <person name="Larson L."/>
            <person name="Lewis B."/>
            <person name="Mehta T."/>
            <person name="Park D."/>
            <person name="Pearson M."/>
            <person name="Roberts A."/>
            <person name="Saif S."/>
            <person name="Shenoy N."/>
            <person name="Sisk P."/>
            <person name="Stolte C."/>
            <person name="Sykes S."/>
            <person name="Walk T."/>
            <person name="White J."/>
            <person name="Yandava C."/>
            <person name="Burger G."/>
            <person name="Gray M.W."/>
            <person name="Holland P.W.H."/>
            <person name="King N."/>
            <person name="Lang F.B.F."/>
            <person name="Roger A.J."/>
            <person name="Ruiz-Trillo I."/>
            <person name="Lander E."/>
            <person name="Nusbaum C."/>
        </authorList>
    </citation>
    <scope>NUCLEOTIDE SEQUENCE [LARGE SCALE GENOMIC DNA]</scope>
    <source>
        <strain evidence="8">ATCC 38327</strain>
    </source>
</reference>
<dbReference type="STRING" id="578462.A0A0L0S4F6"/>
<evidence type="ECO:0000313" key="7">
    <source>
        <dbReference type="EMBL" id="KNE57330.1"/>
    </source>
</evidence>
<dbReference type="GO" id="GO:0004467">
    <property type="term" value="F:long-chain fatty acid-CoA ligase activity"/>
    <property type="evidence" value="ECO:0007669"/>
    <property type="project" value="UniProtKB-EC"/>
</dbReference>
<feature type="domain" description="AMP-dependent synthetase/ligase" evidence="6">
    <location>
        <begin position="107"/>
        <end position="522"/>
    </location>
</feature>
<dbReference type="GO" id="GO:0005811">
    <property type="term" value="C:lipid droplet"/>
    <property type="evidence" value="ECO:0007669"/>
    <property type="project" value="TreeGrafter"/>
</dbReference>
<evidence type="ECO:0000256" key="3">
    <source>
        <dbReference type="ARBA" id="ARBA00022741"/>
    </source>
</evidence>
<dbReference type="EMBL" id="GG745331">
    <property type="protein sequence ID" value="KNE57330.1"/>
    <property type="molecule type" value="Genomic_DNA"/>
</dbReference>
<proteinExistence type="inferred from homology"/>
<dbReference type="InterPro" id="IPR020845">
    <property type="entry name" value="AMP-binding_CS"/>
</dbReference>
<accession>A0A0L0S4F6</accession>
<name>A0A0L0S4F6_ALLM3</name>
<dbReference type="AlphaFoldDB" id="A0A0L0S4F6"/>
<evidence type="ECO:0000313" key="8">
    <source>
        <dbReference type="Proteomes" id="UP000054350"/>
    </source>
</evidence>
<reference evidence="7 8" key="1">
    <citation type="submission" date="2009-11" db="EMBL/GenBank/DDBJ databases">
        <title>Annotation of Allomyces macrogynus ATCC 38327.</title>
        <authorList>
            <consortium name="The Broad Institute Genome Sequencing Platform"/>
            <person name="Russ C."/>
            <person name="Cuomo C."/>
            <person name="Burger G."/>
            <person name="Gray M.W."/>
            <person name="Holland P.W.H."/>
            <person name="King N."/>
            <person name="Lang F.B.F."/>
            <person name="Roger A.J."/>
            <person name="Ruiz-Trillo I."/>
            <person name="Young S.K."/>
            <person name="Zeng Q."/>
            <person name="Gargeya S."/>
            <person name="Fitzgerald M."/>
            <person name="Haas B."/>
            <person name="Abouelleil A."/>
            <person name="Alvarado L."/>
            <person name="Arachchi H.M."/>
            <person name="Berlin A."/>
            <person name="Chapman S.B."/>
            <person name="Gearin G."/>
            <person name="Goldberg J."/>
            <person name="Griggs A."/>
            <person name="Gujja S."/>
            <person name="Hansen M."/>
            <person name="Heiman D."/>
            <person name="Howarth C."/>
            <person name="Larimer J."/>
            <person name="Lui A."/>
            <person name="MacDonald P.J.P."/>
            <person name="McCowen C."/>
            <person name="Montmayeur A."/>
            <person name="Murphy C."/>
            <person name="Neiman D."/>
            <person name="Pearson M."/>
            <person name="Priest M."/>
            <person name="Roberts A."/>
            <person name="Saif S."/>
            <person name="Shea T."/>
            <person name="Sisk P."/>
            <person name="Stolte C."/>
            <person name="Sykes S."/>
            <person name="Wortman J."/>
            <person name="Nusbaum C."/>
            <person name="Birren B."/>
        </authorList>
    </citation>
    <scope>NUCLEOTIDE SEQUENCE [LARGE SCALE GENOMIC DNA]</scope>
    <source>
        <strain evidence="7 8">ATCC 38327</strain>
    </source>
</reference>
<dbReference type="SUPFAM" id="SSF56801">
    <property type="entry name" value="Acetyl-CoA synthetase-like"/>
    <property type="match status" value="1"/>
</dbReference>
<keyword evidence="4" id="KW-0067">ATP-binding</keyword>
<dbReference type="GO" id="GO:0005524">
    <property type="term" value="F:ATP binding"/>
    <property type="evidence" value="ECO:0007669"/>
    <property type="project" value="UniProtKB-KW"/>
</dbReference>
<evidence type="ECO:0000256" key="5">
    <source>
        <dbReference type="ARBA" id="ARBA00036813"/>
    </source>
</evidence>
<dbReference type="GO" id="GO:0005886">
    <property type="term" value="C:plasma membrane"/>
    <property type="evidence" value="ECO:0007669"/>
    <property type="project" value="TreeGrafter"/>
</dbReference>
<protein>
    <recommendedName>
        <fullName evidence="6">AMP-dependent synthetase/ligase domain-containing protein</fullName>
    </recommendedName>
</protein>
<dbReference type="OrthoDB" id="1700726at2759"/>